<dbReference type="CDD" id="cd00158">
    <property type="entry name" value="RHOD"/>
    <property type="match status" value="1"/>
</dbReference>
<dbReference type="Pfam" id="PF00581">
    <property type="entry name" value="Rhodanese"/>
    <property type="match status" value="1"/>
</dbReference>
<dbReference type="STRING" id="45076.Lwor_2287"/>
<dbReference type="RefSeq" id="WP_058494058.1">
    <property type="nucleotide sequence ID" value="NZ_CBCRUR010000018.1"/>
</dbReference>
<name>A0A0W1A4I2_9GAMM</name>
<keyword evidence="3" id="KW-1185">Reference proteome</keyword>
<dbReference type="InterPro" id="IPR036873">
    <property type="entry name" value="Rhodanese-like_dom_sf"/>
</dbReference>
<reference evidence="2 3" key="1">
    <citation type="submission" date="2015-11" db="EMBL/GenBank/DDBJ databases">
        <title>Genomic analysis of 38 Legionella species identifies large and diverse effector repertoires.</title>
        <authorList>
            <person name="Burstein D."/>
            <person name="Amaro F."/>
            <person name="Zusman T."/>
            <person name="Lifshitz Z."/>
            <person name="Cohen O."/>
            <person name="Gilbert J.A."/>
            <person name="Pupko T."/>
            <person name="Shuman H.A."/>
            <person name="Segal G."/>
        </authorList>
    </citation>
    <scope>NUCLEOTIDE SEQUENCE [LARGE SCALE GENOMIC DNA]</scope>
    <source>
        <strain evidence="2 3">ATCC 49508</strain>
    </source>
</reference>
<dbReference type="Gene3D" id="3.40.250.10">
    <property type="entry name" value="Rhodanese-like domain"/>
    <property type="match status" value="1"/>
</dbReference>
<dbReference type="PATRIC" id="fig|45076.6.peg.2510"/>
<organism evidence="2 3">
    <name type="scientific">Legionella worsleiensis</name>
    <dbReference type="NCBI Taxonomy" id="45076"/>
    <lineage>
        <taxon>Bacteria</taxon>
        <taxon>Pseudomonadati</taxon>
        <taxon>Pseudomonadota</taxon>
        <taxon>Gammaproteobacteria</taxon>
        <taxon>Legionellales</taxon>
        <taxon>Legionellaceae</taxon>
        <taxon>Legionella</taxon>
    </lineage>
</organism>
<dbReference type="InterPro" id="IPR001763">
    <property type="entry name" value="Rhodanese-like_dom"/>
</dbReference>
<dbReference type="PANTHER" id="PTHR44086">
    <property type="entry name" value="THIOSULFATE SULFURTRANSFERASE RDL2, MITOCHONDRIAL-RELATED"/>
    <property type="match status" value="1"/>
</dbReference>
<dbReference type="SMART" id="SM00450">
    <property type="entry name" value="RHOD"/>
    <property type="match status" value="1"/>
</dbReference>
<dbReference type="EMBL" id="LNZC01000029">
    <property type="protein sequence ID" value="KTD76169.1"/>
    <property type="molecule type" value="Genomic_DNA"/>
</dbReference>
<evidence type="ECO:0000313" key="2">
    <source>
        <dbReference type="EMBL" id="KTD76169.1"/>
    </source>
</evidence>
<dbReference type="PANTHER" id="PTHR44086:SF13">
    <property type="entry name" value="THIOSULFATE SULFURTRANSFERASE PSPE"/>
    <property type="match status" value="1"/>
</dbReference>
<dbReference type="PROSITE" id="PS50206">
    <property type="entry name" value="RHODANESE_3"/>
    <property type="match status" value="1"/>
</dbReference>
<accession>A0A0W1A4I2</accession>
<evidence type="ECO:0000259" key="1">
    <source>
        <dbReference type="PROSITE" id="PS50206"/>
    </source>
</evidence>
<dbReference type="Proteomes" id="UP000054662">
    <property type="component" value="Unassembled WGS sequence"/>
</dbReference>
<gene>
    <name evidence="2" type="ORF">Lwor_2287</name>
</gene>
<dbReference type="AlphaFoldDB" id="A0A0W1A4I2"/>
<sequence length="123" mass="13846">MKKHSPGFLNLVEDAKKRIQEIGPQKLKQLIDSHEQVTVIDTREDRELSDGIIPTSIHLSKGIIERDIEQLIPDHNQLIVVYCSGGFRCALVADALQKMGYSQVYSLSGGLRSWLDEGYPVQK</sequence>
<evidence type="ECO:0000313" key="3">
    <source>
        <dbReference type="Proteomes" id="UP000054662"/>
    </source>
</evidence>
<comment type="caution">
    <text evidence="2">The sequence shown here is derived from an EMBL/GenBank/DDBJ whole genome shotgun (WGS) entry which is preliminary data.</text>
</comment>
<dbReference type="SUPFAM" id="SSF52821">
    <property type="entry name" value="Rhodanese/Cell cycle control phosphatase"/>
    <property type="match status" value="1"/>
</dbReference>
<dbReference type="GO" id="GO:0004792">
    <property type="term" value="F:thiosulfate-cyanide sulfurtransferase activity"/>
    <property type="evidence" value="ECO:0007669"/>
    <property type="project" value="TreeGrafter"/>
</dbReference>
<protein>
    <submittedName>
        <fullName evidence="2">Rhodanese domain protein</fullName>
    </submittedName>
</protein>
<feature type="domain" description="Rhodanese" evidence="1">
    <location>
        <begin position="33"/>
        <end position="123"/>
    </location>
</feature>
<dbReference type="OrthoDB" id="9784009at2"/>
<proteinExistence type="predicted"/>